<feature type="compositionally biased region" description="Polar residues" evidence="1">
    <location>
        <begin position="80"/>
        <end position="90"/>
    </location>
</feature>
<feature type="region of interest" description="Disordered" evidence="1">
    <location>
        <begin position="80"/>
        <end position="128"/>
    </location>
</feature>
<proteinExistence type="predicted"/>
<dbReference type="AlphaFoldDB" id="A0A6A6NPZ0"/>
<evidence type="ECO:0000256" key="1">
    <source>
        <dbReference type="SAM" id="MobiDB-lite"/>
    </source>
</evidence>
<sequence length="128" mass="14223">MRSLWVVSSADMRLVSFQRSRPCYYISQIRAVSTLSTSARYALVCVIRVERQSRPPTPGNFVAEPWFAVRAGGLLPSARWTRTSRQSVPQASHMPPEPGPRASETVGQLDKLRASDGVRTHNLGRGDE</sequence>
<dbReference type="Proteomes" id="UP000799766">
    <property type="component" value="Unassembled WGS sequence"/>
</dbReference>
<organism evidence="2 3">
    <name type="scientific">Lineolata rhizophorae</name>
    <dbReference type="NCBI Taxonomy" id="578093"/>
    <lineage>
        <taxon>Eukaryota</taxon>
        <taxon>Fungi</taxon>
        <taxon>Dikarya</taxon>
        <taxon>Ascomycota</taxon>
        <taxon>Pezizomycotina</taxon>
        <taxon>Dothideomycetes</taxon>
        <taxon>Dothideomycetes incertae sedis</taxon>
        <taxon>Lineolatales</taxon>
        <taxon>Lineolataceae</taxon>
        <taxon>Lineolata</taxon>
    </lineage>
</organism>
<reference evidence="2" key="1">
    <citation type="journal article" date="2020" name="Stud. Mycol.">
        <title>101 Dothideomycetes genomes: a test case for predicting lifestyles and emergence of pathogens.</title>
        <authorList>
            <person name="Haridas S."/>
            <person name="Albert R."/>
            <person name="Binder M."/>
            <person name="Bloem J."/>
            <person name="Labutti K."/>
            <person name="Salamov A."/>
            <person name="Andreopoulos B."/>
            <person name="Baker S."/>
            <person name="Barry K."/>
            <person name="Bills G."/>
            <person name="Bluhm B."/>
            <person name="Cannon C."/>
            <person name="Castanera R."/>
            <person name="Culley D."/>
            <person name="Daum C."/>
            <person name="Ezra D."/>
            <person name="Gonzalez J."/>
            <person name="Henrissat B."/>
            <person name="Kuo A."/>
            <person name="Liang C."/>
            <person name="Lipzen A."/>
            <person name="Lutzoni F."/>
            <person name="Magnuson J."/>
            <person name="Mondo S."/>
            <person name="Nolan M."/>
            <person name="Ohm R."/>
            <person name="Pangilinan J."/>
            <person name="Park H.-J."/>
            <person name="Ramirez L."/>
            <person name="Alfaro M."/>
            <person name="Sun H."/>
            <person name="Tritt A."/>
            <person name="Yoshinaga Y."/>
            <person name="Zwiers L.-H."/>
            <person name="Turgeon B."/>
            <person name="Goodwin S."/>
            <person name="Spatafora J."/>
            <person name="Crous P."/>
            <person name="Grigoriev I."/>
        </authorList>
    </citation>
    <scope>NUCLEOTIDE SEQUENCE</scope>
    <source>
        <strain evidence="2">ATCC 16933</strain>
    </source>
</reference>
<accession>A0A6A6NPZ0</accession>
<gene>
    <name evidence="2" type="ORF">BDY21DRAFT_354376</name>
</gene>
<evidence type="ECO:0000313" key="2">
    <source>
        <dbReference type="EMBL" id="KAF2453870.1"/>
    </source>
</evidence>
<protein>
    <submittedName>
        <fullName evidence="2">Uncharacterized protein</fullName>
    </submittedName>
</protein>
<feature type="compositionally biased region" description="Basic and acidic residues" evidence="1">
    <location>
        <begin position="110"/>
        <end position="128"/>
    </location>
</feature>
<name>A0A6A6NPZ0_9PEZI</name>
<evidence type="ECO:0000313" key="3">
    <source>
        <dbReference type="Proteomes" id="UP000799766"/>
    </source>
</evidence>
<dbReference type="EMBL" id="MU001694">
    <property type="protein sequence ID" value="KAF2453870.1"/>
    <property type="molecule type" value="Genomic_DNA"/>
</dbReference>
<keyword evidence="3" id="KW-1185">Reference proteome</keyword>